<comment type="caution">
    <text evidence="1">The sequence shown here is derived from an EMBL/GenBank/DDBJ whole genome shotgun (WGS) entry which is preliminary data.</text>
</comment>
<accession>A0ABC9XVV2</accession>
<organism evidence="1 2">
    <name type="scientific">Grus japonensis</name>
    <name type="common">Japanese crane</name>
    <name type="synonym">Red-crowned crane</name>
    <dbReference type="NCBI Taxonomy" id="30415"/>
    <lineage>
        <taxon>Eukaryota</taxon>
        <taxon>Metazoa</taxon>
        <taxon>Chordata</taxon>
        <taxon>Craniata</taxon>
        <taxon>Vertebrata</taxon>
        <taxon>Euteleostomi</taxon>
        <taxon>Archelosauria</taxon>
        <taxon>Archosauria</taxon>
        <taxon>Dinosauria</taxon>
        <taxon>Saurischia</taxon>
        <taxon>Theropoda</taxon>
        <taxon>Coelurosauria</taxon>
        <taxon>Aves</taxon>
        <taxon>Neognathae</taxon>
        <taxon>Neoaves</taxon>
        <taxon>Gruiformes</taxon>
        <taxon>Gruidae</taxon>
        <taxon>Grus</taxon>
    </lineage>
</organism>
<dbReference type="AlphaFoldDB" id="A0ABC9XVV2"/>
<gene>
    <name evidence="1" type="ORF">GRJ2_002616700</name>
</gene>
<dbReference type="EMBL" id="BAAFJT010000032">
    <property type="protein sequence ID" value="GAB0201511.1"/>
    <property type="molecule type" value="Genomic_DNA"/>
</dbReference>
<evidence type="ECO:0000313" key="1">
    <source>
        <dbReference type="EMBL" id="GAB0201511.1"/>
    </source>
</evidence>
<name>A0ABC9XVV2_GRUJA</name>
<proteinExistence type="predicted"/>
<evidence type="ECO:0000313" key="2">
    <source>
        <dbReference type="Proteomes" id="UP001623348"/>
    </source>
</evidence>
<keyword evidence="2" id="KW-1185">Reference proteome</keyword>
<protein>
    <submittedName>
        <fullName evidence="1">E3 ubiquitin-protein ligase TRIM7-like</fullName>
    </submittedName>
</protein>
<sequence>MGETPRAAATELFWGDSETCEEKIQSHLRSLRKVLAEFLDWRASEEKRRLDYLETSGAERRRIGAEFERLRRFLAEKERAVLGRLAELDAAFEAAQVEKSSRVAEGIVRLHGLIGQLEAQDIGSVLSSWSEMRLHLPSGLPAELHKSLSSCHRQRDALREALEQFRESHHQN</sequence>
<dbReference type="Proteomes" id="UP001623348">
    <property type="component" value="Unassembled WGS sequence"/>
</dbReference>
<reference evidence="1 2" key="1">
    <citation type="submission" date="2024-06" db="EMBL/GenBank/DDBJ databases">
        <title>The draft genome of Grus japonensis, version 3.</title>
        <authorList>
            <person name="Nabeshima K."/>
            <person name="Suzuki S."/>
            <person name="Onuma M."/>
        </authorList>
    </citation>
    <scope>NUCLEOTIDE SEQUENCE [LARGE SCALE GENOMIC DNA]</scope>
    <source>
        <strain evidence="1 2">451A</strain>
    </source>
</reference>